<evidence type="ECO:0008006" key="4">
    <source>
        <dbReference type="Google" id="ProtNLM"/>
    </source>
</evidence>
<comment type="caution">
    <text evidence="2">The sequence shown here is derived from an EMBL/GenBank/DDBJ whole genome shotgun (WGS) entry which is preliminary data.</text>
</comment>
<sequence length="126" mass="13950">MMAAVALGFLLYGGWTFAKLIVATPTQAYAYFIQRLPYTAATVAIVGMLLELLRQIVKKVMKIHEDRLALARLLVIARDATYASAADLEMSEEQIFAERMKVKMVLLKAHLGIQNSPSNTFSEAAD</sequence>
<dbReference type="EMBL" id="NIVS01000058">
    <property type="protein sequence ID" value="OWQ49579.1"/>
    <property type="molecule type" value="Genomic_DNA"/>
</dbReference>
<gene>
    <name evidence="2" type="ORF">CEE60_19370</name>
</gene>
<keyword evidence="1" id="KW-0812">Transmembrane</keyword>
<accession>A0A246HHI0</accession>
<reference evidence="2 3" key="1">
    <citation type="submission" date="2017-06" db="EMBL/GenBank/DDBJ databases">
        <authorList>
            <person name="Kim H.J."/>
            <person name="Triplett B.A."/>
        </authorList>
    </citation>
    <scope>NUCLEOTIDE SEQUENCE [LARGE SCALE GENOMIC DNA]</scope>
    <source>
        <strain evidence="2 3">13146</strain>
    </source>
</reference>
<dbReference type="Proteomes" id="UP000198157">
    <property type="component" value="Unassembled WGS sequence"/>
</dbReference>
<protein>
    <recommendedName>
        <fullName evidence="4">Transmembrane protein</fullName>
    </recommendedName>
</protein>
<evidence type="ECO:0000313" key="2">
    <source>
        <dbReference type="EMBL" id="OWQ49579.1"/>
    </source>
</evidence>
<keyword evidence="1" id="KW-0472">Membrane</keyword>
<name>A0A246HHI0_STEMA</name>
<proteinExistence type="predicted"/>
<organism evidence="2 3">
    <name type="scientific">Stenotrophomonas maltophilia</name>
    <name type="common">Pseudomonas maltophilia</name>
    <name type="synonym">Xanthomonas maltophilia</name>
    <dbReference type="NCBI Taxonomy" id="40324"/>
    <lineage>
        <taxon>Bacteria</taxon>
        <taxon>Pseudomonadati</taxon>
        <taxon>Pseudomonadota</taxon>
        <taxon>Gammaproteobacteria</taxon>
        <taxon>Lysobacterales</taxon>
        <taxon>Lysobacteraceae</taxon>
        <taxon>Stenotrophomonas</taxon>
        <taxon>Stenotrophomonas maltophilia group</taxon>
    </lineage>
</organism>
<keyword evidence="1" id="KW-1133">Transmembrane helix</keyword>
<evidence type="ECO:0000313" key="3">
    <source>
        <dbReference type="Proteomes" id="UP000198157"/>
    </source>
</evidence>
<evidence type="ECO:0000256" key="1">
    <source>
        <dbReference type="SAM" id="Phobius"/>
    </source>
</evidence>
<feature type="transmembrane region" description="Helical" evidence="1">
    <location>
        <begin position="28"/>
        <end position="53"/>
    </location>
</feature>
<dbReference type="AlphaFoldDB" id="A0A246HHI0"/>